<name>A0A4Q9PW26_9APHY</name>
<sequence length="348" mass="38574">MSTLEIKVTARISVDISDQRPPIMLQNSNAKTGPVPIPHAHKVHPTNPGGENATLTFIGTATTLVEWRGLRIMTDPNFLHAGDHVHLGPGVTAKRLTNPSMPINQLPPIHLILLSHYHEDHFDKLVEDKLRRDLPIISTPHAAHHLTTAQYKDEPFTAVTALDFWEAADVSAGDAKLRVIGMPGKHVPTGLTETVNELVGAVPPINGWMLELYGDSGKPYRIYISGDTLMVDELKTIPEKFPHVDLMLVHLGKRVIVSCRKMPFNPEGIQGGTTIPAPKIPLLMVTMDAEQGIQLVHLINPDVTIPIHYDDYDVFKSPLTDFQELVTKVGPDQRVIYLNRGDQYSFKV</sequence>
<dbReference type="InterPro" id="IPR050114">
    <property type="entry name" value="UPF0173_UPF0282_UlaG_hydrolase"/>
</dbReference>
<dbReference type="GO" id="GO:0016787">
    <property type="term" value="F:hydrolase activity"/>
    <property type="evidence" value="ECO:0007669"/>
    <property type="project" value="UniProtKB-KW"/>
</dbReference>
<gene>
    <name evidence="2" type="ORF">BD310DRAFT_445322</name>
</gene>
<dbReference type="Pfam" id="PF12706">
    <property type="entry name" value="Lactamase_B_2"/>
    <property type="match status" value="1"/>
</dbReference>
<accession>A0A4Q9PW26</accession>
<evidence type="ECO:0000313" key="3">
    <source>
        <dbReference type="Proteomes" id="UP000292082"/>
    </source>
</evidence>
<dbReference type="Proteomes" id="UP000292082">
    <property type="component" value="Unassembled WGS sequence"/>
</dbReference>
<evidence type="ECO:0000259" key="1">
    <source>
        <dbReference type="Pfam" id="PF12706"/>
    </source>
</evidence>
<dbReference type="EMBL" id="ML145120">
    <property type="protein sequence ID" value="TBU58852.1"/>
    <property type="molecule type" value="Genomic_DNA"/>
</dbReference>
<reference evidence="2 3" key="1">
    <citation type="submission" date="2019-01" db="EMBL/GenBank/DDBJ databases">
        <title>Draft genome sequences of three monokaryotic isolates of the white-rot basidiomycete fungus Dichomitus squalens.</title>
        <authorList>
            <consortium name="DOE Joint Genome Institute"/>
            <person name="Lopez S.C."/>
            <person name="Andreopoulos B."/>
            <person name="Pangilinan J."/>
            <person name="Lipzen A."/>
            <person name="Riley R."/>
            <person name="Ahrendt S."/>
            <person name="Ng V."/>
            <person name="Barry K."/>
            <person name="Daum C."/>
            <person name="Grigoriev I.V."/>
            <person name="Hilden K.S."/>
            <person name="Makela M.R."/>
            <person name="de Vries R.P."/>
        </authorList>
    </citation>
    <scope>NUCLEOTIDE SEQUENCE [LARGE SCALE GENOMIC DNA]</scope>
    <source>
        <strain evidence="2 3">CBS 464.89</strain>
    </source>
</reference>
<proteinExistence type="predicted"/>
<dbReference type="InterPro" id="IPR001279">
    <property type="entry name" value="Metallo-B-lactamas"/>
</dbReference>
<feature type="domain" description="Metallo-beta-lactamase" evidence="1">
    <location>
        <begin position="93"/>
        <end position="309"/>
    </location>
</feature>
<dbReference type="AlphaFoldDB" id="A0A4Q9PW26"/>
<dbReference type="InterPro" id="IPR036866">
    <property type="entry name" value="RibonucZ/Hydroxyglut_hydro"/>
</dbReference>
<dbReference type="PANTHER" id="PTHR43546:SF7">
    <property type="entry name" value="METALLO-BETA-LACTAMASE DOMAIN-CONTAINING PROTEIN"/>
    <property type="match status" value="1"/>
</dbReference>
<dbReference type="Gene3D" id="3.60.15.10">
    <property type="entry name" value="Ribonuclease Z/Hydroxyacylglutathione hydrolase-like"/>
    <property type="match status" value="1"/>
</dbReference>
<organism evidence="2 3">
    <name type="scientific">Dichomitus squalens</name>
    <dbReference type="NCBI Taxonomy" id="114155"/>
    <lineage>
        <taxon>Eukaryota</taxon>
        <taxon>Fungi</taxon>
        <taxon>Dikarya</taxon>
        <taxon>Basidiomycota</taxon>
        <taxon>Agaricomycotina</taxon>
        <taxon>Agaricomycetes</taxon>
        <taxon>Polyporales</taxon>
        <taxon>Polyporaceae</taxon>
        <taxon>Dichomitus</taxon>
    </lineage>
</organism>
<dbReference type="SUPFAM" id="SSF56281">
    <property type="entry name" value="Metallo-hydrolase/oxidoreductase"/>
    <property type="match status" value="1"/>
</dbReference>
<protein>
    <submittedName>
        <fullName evidence="2">Metallo-hydrolase/oxidoreductase</fullName>
    </submittedName>
</protein>
<dbReference type="PANTHER" id="PTHR43546">
    <property type="entry name" value="UPF0173 METAL-DEPENDENT HYDROLASE MJ1163-RELATED"/>
    <property type="match status" value="1"/>
</dbReference>
<evidence type="ECO:0000313" key="2">
    <source>
        <dbReference type="EMBL" id="TBU58852.1"/>
    </source>
</evidence>
<keyword evidence="3" id="KW-1185">Reference proteome</keyword>
<keyword evidence="2" id="KW-0378">Hydrolase</keyword>